<dbReference type="PROSITE" id="PS50975">
    <property type="entry name" value="ATP_GRASP"/>
    <property type="match status" value="1"/>
</dbReference>
<name>A0A1H8PX61_9FIRM</name>
<dbReference type="Pfam" id="PF02875">
    <property type="entry name" value="Mur_ligase_C"/>
    <property type="match status" value="1"/>
</dbReference>
<dbReference type="EC" id="6.3.2.29" evidence="6"/>
<dbReference type="Proteomes" id="UP000198847">
    <property type="component" value="Unassembled WGS sequence"/>
</dbReference>
<evidence type="ECO:0000256" key="4">
    <source>
        <dbReference type="ARBA" id="ARBA00011738"/>
    </source>
</evidence>
<dbReference type="SUPFAM" id="SSF56059">
    <property type="entry name" value="Glutathione synthetase ATP-binding domain-like"/>
    <property type="match status" value="1"/>
</dbReference>
<dbReference type="InterPro" id="IPR011810">
    <property type="entry name" value="Cya_phycin_syn"/>
</dbReference>
<evidence type="ECO:0000256" key="14">
    <source>
        <dbReference type="PROSITE-ProRule" id="PRU00409"/>
    </source>
</evidence>
<dbReference type="SUPFAM" id="SSF53244">
    <property type="entry name" value="MurD-like peptide ligases, peptide-binding domain"/>
    <property type="match status" value="1"/>
</dbReference>
<evidence type="ECO:0000259" key="15">
    <source>
        <dbReference type="PROSITE" id="PS50975"/>
    </source>
</evidence>
<evidence type="ECO:0000256" key="13">
    <source>
        <dbReference type="ARBA" id="ARBA00048425"/>
    </source>
</evidence>
<keyword evidence="10 14" id="KW-0067">ATP-binding</keyword>
<evidence type="ECO:0000256" key="12">
    <source>
        <dbReference type="ARBA" id="ARBA00048094"/>
    </source>
</evidence>
<evidence type="ECO:0000256" key="5">
    <source>
        <dbReference type="ARBA" id="ARBA00012968"/>
    </source>
</evidence>
<organism evidence="16 17">
    <name type="scientific">Propionispora vibrioides</name>
    <dbReference type="NCBI Taxonomy" id="112903"/>
    <lineage>
        <taxon>Bacteria</taxon>
        <taxon>Bacillati</taxon>
        <taxon>Bacillota</taxon>
        <taxon>Negativicutes</taxon>
        <taxon>Selenomonadales</taxon>
        <taxon>Sporomusaceae</taxon>
        <taxon>Propionispora</taxon>
    </lineage>
</organism>
<dbReference type="GO" id="GO:0005524">
    <property type="term" value="F:ATP binding"/>
    <property type="evidence" value="ECO:0007669"/>
    <property type="project" value="UniProtKB-UniRule"/>
</dbReference>
<dbReference type="SUPFAM" id="SSF53623">
    <property type="entry name" value="MurD-like peptide ligases, catalytic domain"/>
    <property type="match status" value="1"/>
</dbReference>
<evidence type="ECO:0000313" key="16">
    <source>
        <dbReference type="EMBL" id="SEO46264.1"/>
    </source>
</evidence>
<dbReference type="STRING" id="112903.SAMN04490178_102106"/>
<evidence type="ECO:0000256" key="11">
    <source>
        <dbReference type="ARBA" id="ARBA00031353"/>
    </source>
</evidence>
<dbReference type="InterPro" id="IPR011761">
    <property type="entry name" value="ATP-grasp"/>
</dbReference>
<dbReference type="EMBL" id="FODY01000002">
    <property type="protein sequence ID" value="SEO46264.1"/>
    <property type="molecule type" value="Genomic_DNA"/>
</dbReference>
<dbReference type="GO" id="GO:0071160">
    <property type="term" value="F:cyanophycin synthetase activity (L-aspartate-adding)"/>
    <property type="evidence" value="ECO:0007669"/>
    <property type="project" value="UniProtKB-EC"/>
</dbReference>
<comment type="subunit">
    <text evidence="4">Homodimer.</text>
</comment>
<dbReference type="InterPro" id="IPR013651">
    <property type="entry name" value="ATP-grasp_RimK-type"/>
</dbReference>
<reference evidence="16 17" key="1">
    <citation type="submission" date="2016-10" db="EMBL/GenBank/DDBJ databases">
        <authorList>
            <person name="de Groot N.N."/>
        </authorList>
    </citation>
    <scope>NUCLEOTIDE SEQUENCE [LARGE SCALE GENOMIC DNA]</scope>
    <source>
        <strain evidence="16 17">DSM 13305</strain>
    </source>
</reference>
<keyword evidence="17" id="KW-1185">Reference proteome</keyword>
<dbReference type="SMART" id="SM01209">
    <property type="entry name" value="GARS_A"/>
    <property type="match status" value="1"/>
</dbReference>
<dbReference type="GO" id="GO:0071161">
    <property type="term" value="F:cyanophycin synthetase activity (L-arginine-adding)"/>
    <property type="evidence" value="ECO:0007669"/>
    <property type="project" value="UniProtKB-EC"/>
</dbReference>
<dbReference type="InterPro" id="IPR013221">
    <property type="entry name" value="Mur_ligase_cen"/>
</dbReference>
<comment type="catalytic activity">
    <reaction evidence="13">
        <text>[L-4-(L-arginin-2-N-yl)aspartate](n) + L-aspartate + ATP = [L-4-(L-arginin-2-N-yl)aspartate](n)-L-aspartate + ADP + phosphate + H(+)</text>
        <dbReference type="Rhea" id="RHEA:13277"/>
        <dbReference type="Rhea" id="RHEA-COMP:13728"/>
        <dbReference type="Rhea" id="RHEA-COMP:13733"/>
        <dbReference type="ChEBI" id="CHEBI:15378"/>
        <dbReference type="ChEBI" id="CHEBI:29991"/>
        <dbReference type="ChEBI" id="CHEBI:30616"/>
        <dbReference type="ChEBI" id="CHEBI:43474"/>
        <dbReference type="ChEBI" id="CHEBI:137986"/>
        <dbReference type="ChEBI" id="CHEBI:137990"/>
        <dbReference type="ChEBI" id="CHEBI:456216"/>
        <dbReference type="EC" id="6.3.2.29"/>
    </reaction>
</comment>
<evidence type="ECO:0000256" key="3">
    <source>
        <dbReference type="ARBA" id="ARBA00009060"/>
    </source>
</evidence>
<dbReference type="Pfam" id="PF08245">
    <property type="entry name" value="Mur_ligase_M"/>
    <property type="match status" value="1"/>
</dbReference>
<comment type="pathway">
    <text evidence="2">Cell wall biogenesis; peptidoglycan biosynthesis.</text>
</comment>
<feature type="domain" description="ATP-grasp" evidence="15">
    <location>
        <begin position="219"/>
        <end position="472"/>
    </location>
</feature>
<proteinExistence type="inferred from homology"/>
<dbReference type="PANTHER" id="PTHR23135:SF18">
    <property type="entry name" value="CYANOPHYCIN SYNTHETASE"/>
    <property type="match status" value="1"/>
</dbReference>
<dbReference type="NCBIfam" id="TIGR02068">
    <property type="entry name" value="cya_phycin_syn"/>
    <property type="match status" value="1"/>
</dbReference>
<dbReference type="InterPro" id="IPR036565">
    <property type="entry name" value="Mur-like_cat_sf"/>
</dbReference>
<keyword evidence="9 14" id="KW-0547">Nucleotide-binding</keyword>
<dbReference type="Gene3D" id="3.30.470.20">
    <property type="entry name" value="ATP-grasp fold, B domain"/>
    <property type="match status" value="2"/>
</dbReference>
<dbReference type="Gene3D" id="3.40.1190.10">
    <property type="entry name" value="Mur-like, catalytic domain"/>
    <property type="match status" value="1"/>
</dbReference>
<sequence length="888" mass="95702">MQIISVRTIEGPNLYSYQPVIKVKFDIGKYEDISSAEIAGFNEGLLQVLPGLKNHYCSRGRQGGFVERLYEGTYLAHILEHVVLELQCMAGSEVSFGKTRGSGVLGVYDVVFRYEIEALARQALAVAVELLRAVIAGQPFDIVTALQSIREAGDEGGFGPSTAALYEEACKRDIPVTRMGEGSLLFLGYGCRRRRAWATLTDQTSALASDLACDKYVTKQVLAQCGIPVPDGIVVTTVAEALAARQRIDGPVVVKPLAGNQGKGVTINASKPAEIERAFQLAYDYNHSVLIEEYVCGHEYRLCVVGGKLIAAAERIPAYVLGDGQHTVQELVDLTNADADRGNGHEKRLTKIKIDATAIDVLARQQLTLASVPADRQLVRIRENANLSTGGTAVDVTDIVHPDNVKMVERVARLIGLDVAGIDVVAESIAEPIREGYGAVIEVNAAPGIRMHHYPSAGKARNVAQRIVESLFPDGNNGRIPIVAVTGTNGKTTVTRMIGSIWRKAGYHVGMTTTEGIYIDEECILPGDTSGPRSAGMVLADPAVEVAVLETARGGIVRGGLAFDKCDVGVITNITEDHLGQDGIESLEDLAFIKSLVVETVKDNGFSLLNADDPIVAGLACRTSGEIVYFSVEPSNIVVRRHLGAGGKAFFIKDGIIYTACGDLARPIIAVADIPAALGGMAVHNLQNAVIAAAACYCMRIPVSCIRQGLAEFAQNPGRLNLETVGDLRVCVDYGHNPAGYQAVIQTLRRLNARRLVGVIAAPGDRRDETTRKIGWIAGKGFDYIYIKEDADLRGRKKGETAELLRQGVLEAGFKTDCIRVIPSEAEALKTALQQAQPGDLIVVFFESYELVMKTLEEFRQTYEASLALRERKEPAISYGSLLAADMK</sequence>
<evidence type="ECO:0000313" key="17">
    <source>
        <dbReference type="Proteomes" id="UP000198847"/>
    </source>
</evidence>
<gene>
    <name evidence="16" type="ORF">SAMN04490178_102106</name>
</gene>
<evidence type="ECO:0000256" key="1">
    <source>
        <dbReference type="ARBA" id="ARBA00003184"/>
    </source>
</evidence>
<comment type="similarity">
    <text evidence="3">In the C-terminal section; belongs to the MurCDEF family.</text>
</comment>
<dbReference type="Pfam" id="PF08443">
    <property type="entry name" value="RimK"/>
    <property type="match status" value="1"/>
</dbReference>
<evidence type="ECO:0000256" key="9">
    <source>
        <dbReference type="ARBA" id="ARBA00022741"/>
    </source>
</evidence>
<dbReference type="OrthoDB" id="9803907at2"/>
<accession>A0A1H8PX61</accession>
<comment type="catalytic activity">
    <reaction evidence="12">
        <text>[L-4-(L-arginin-2-N-yl)aspartate](n)-L-aspartate + L-arginine + ATP = [L-4-(L-arginin-2-N-yl)aspartate](n+1) + ADP + phosphate + H(+)</text>
        <dbReference type="Rhea" id="RHEA:23888"/>
        <dbReference type="Rhea" id="RHEA-COMP:13732"/>
        <dbReference type="Rhea" id="RHEA-COMP:13733"/>
        <dbReference type="ChEBI" id="CHEBI:15378"/>
        <dbReference type="ChEBI" id="CHEBI:30616"/>
        <dbReference type="ChEBI" id="CHEBI:32682"/>
        <dbReference type="ChEBI" id="CHEBI:43474"/>
        <dbReference type="ChEBI" id="CHEBI:137986"/>
        <dbReference type="ChEBI" id="CHEBI:137990"/>
        <dbReference type="ChEBI" id="CHEBI:456216"/>
        <dbReference type="EC" id="6.3.2.30"/>
    </reaction>
</comment>
<dbReference type="GO" id="GO:0046872">
    <property type="term" value="F:metal ion binding"/>
    <property type="evidence" value="ECO:0007669"/>
    <property type="project" value="InterPro"/>
</dbReference>
<keyword evidence="8" id="KW-0436">Ligase</keyword>
<dbReference type="EC" id="6.3.2.30" evidence="5"/>
<dbReference type="AlphaFoldDB" id="A0A1H8PX61"/>
<protein>
    <recommendedName>
        <fullName evidence="7">Cyanophycin synthetase</fullName>
        <ecNumber evidence="6">6.3.2.29</ecNumber>
        <ecNumber evidence="5">6.3.2.30</ecNumber>
    </recommendedName>
    <alternativeName>
        <fullName evidence="11">Cyanophycin synthase</fullName>
    </alternativeName>
</protein>
<dbReference type="RefSeq" id="WP_091743822.1">
    <property type="nucleotide sequence ID" value="NZ_FODY01000002.1"/>
</dbReference>
<dbReference type="InterPro" id="IPR004101">
    <property type="entry name" value="Mur_ligase_C"/>
</dbReference>
<evidence type="ECO:0000256" key="6">
    <source>
        <dbReference type="ARBA" id="ARBA00013005"/>
    </source>
</evidence>
<dbReference type="InterPro" id="IPR036615">
    <property type="entry name" value="Mur_ligase_C_dom_sf"/>
</dbReference>
<dbReference type="Pfam" id="PF18921">
    <property type="entry name" value="Cyanophycin_syn"/>
    <property type="match status" value="1"/>
</dbReference>
<evidence type="ECO:0000256" key="10">
    <source>
        <dbReference type="ARBA" id="ARBA00022840"/>
    </source>
</evidence>
<comment type="function">
    <text evidence="1">Catalyzes the ATP-dependent polymerization of arginine and aspartate to multi-L-arginyl-poly-L-aspartic acid (cyanophycin; a water-insoluble reserve polymer).</text>
</comment>
<dbReference type="NCBIfam" id="NF010623">
    <property type="entry name" value="PRK14016.1"/>
    <property type="match status" value="1"/>
</dbReference>
<evidence type="ECO:0000256" key="7">
    <source>
        <dbReference type="ARBA" id="ARBA00022036"/>
    </source>
</evidence>
<dbReference type="Gene3D" id="3.90.190.20">
    <property type="entry name" value="Mur ligase, C-terminal domain"/>
    <property type="match status" value="1"/>
</dbReference>
<dbReference type="InterPro" id="IPR044019">
    <property type="entry name" value="Cyanophycin_syn_N"/>
</dbReference>
<dbReference type="PANTHER" id="PTHR23135">
    <property type="entry name" value="MUR LIGASE FAMILY MEMBER"/>
    <property type="match status" value="1"/>
</dbReference>
<evidence type="ECO:0000256" key="2">
    <source>
        <dbReference type="ARBA" id="ARBA00004752"/>
    </source>
</evidence>
<evidence type="ECO:0000256" key="8">
    <source>
        <dbReference type="ARBA" id="ARBA00022598"/>
    </source>
</evidence>